<evidence type="ECO:0000313" key="3">
    <source>
        <dbReference type="EMBL" id="MCB5411740.1"/>
    </source>
</evidence>
<gene>
    <name evidence="3" type="ORF">H0485_17240</name>
</gene>
<dbReference type="Proteomes" id="UP001198571">
    <property type="component" value="Unassembled WGS sequence"/>
</dbReference>
<dbReference type="InterPro" id="IPR021055">
    <property type="entry name" value="T4BSS_IcmL/DotI"/>
</dbReference>
<dbReference type="RefSeq" id="WP_226937191.1">
    <property type="nucleotide sequence ID" value="NZ_JACDXX010000019.1"/>
</dbReference>
<protein>
    <submittedName>
        <fullName evidence="3">DotI/IcmL/TraM family protein</fullName>
    </submittedName>
</protein>
<feature type="region of interest" description="Disordered" evidence="1">
    <location>
        <begin position="214"/>
        <end position="237"/>
    </location>
</feature>
<dbReference type="EMBL" id="JACDXX010000019">
    <property type="protein sequence ID" value="MCB5411740.1"/>
    <property type="molecule type" value="Genomic_DNA"/>
</dbReference>
<evidence type="ECO:0000313" key="4">
    <source>
        <dbReference type="Proteomes" id="UP001198571"/>
    </source>
</evidence>
<accession>A0ABS8CSI6</accession>
<keyword evidence="4" id="KW-1185">Reference proteome</keyword>
<comment type="caution">
    <text evidence="3">The sequence shown here is derived from an EMBL/GenBank/DDBJ whole genome shotgun (WGS) entry which is preliminary data.</text>
</comment>
<keyword evidence="2" id="KW-0472">Membrane</keyword>
<dbReference type="Pfam" id="PF11393">
    <property type="entry name" value="T4BSS_DotI_IcmL"/>
    <property type="match status" value="1"/>
</dbReference>
<feature type="transmembrane region" description="Helical" evidence="2">
    <location>
        <begin position="26"/>
        <end position="47"/>
    </location>
</feature>
<evidence type="ECO:0000256" key="1">
    <source>
        <dbReference type="SAM" id="MobiDB-lite"/>
    </source>
</evidence>
<organism evidence="3 4">
    <name type="scientific">Pseudogemmobacter faecipullorum</name>
    <dbReference type="NCBI Taxonomy" id="2755041"/>
    <lineage>
        <taxon>Bacteria</taxon>
        <taxon>Pseudomonadati</taxon>
        <taxon>Pseudomonadota</taxon>
        <taxon>Alphaproteobacteria</taxon>
        <taxon>Rhodobacterales</taxon>
        <taxon>Paracoccaceae</taxon>
        <taxon>Pseudogemmobacter</taxon>
    </lineage>
</organism>
<reference evidence="3 4" key="1">
    <citation type="submission" date="2020-07" db="EMBL/GenBank/DDBJ databases">
        <title>Pseudogemmobacter sp. nov., isolated from poultry manure in Taiwan.</title>
        <authorList>
            <person name="Lin S.-Y."/>
            <person name="Tang Y.-S."/>
            <person name="Young C.-C."/>
        </authorList>
    </citation>
    <scope>NUCLEOTIDE SEQUENCE [LARGE SCALE GENOMIC DNA]</scope>
    <source>
        <strain evidence="3 4">CC-YST710</strain>
    </source>
</reference>
<keyword evidence="2" id="KW-1133">Transmembrane helix</keyword>
<sequence>MSKTPREIDLEQMVGQREIASLRNQVILLGILLVAAIALCVLLIYAMNSRFPQQKFIYTQNAAAVCTFAPLNERGDVTDAAVMNFAVQTAADMHTFDYINWRKTLDGVTLTRFTPEARADATRGLRDSNILPSVVNNSFVLKAVPSGPASIRSQGTDGNFYTWEVAVPMTLAYTGGMNSDRSMNYRPESRTIVLTIRRAEFTADNPDGLLVASMSSSQSLAGREASQDASAPPAAQQ</sequence>
<evidence type="ECO:0000256" key="2">
    <source>
        <dbReference type="SAM" id="Phobius"/>
    </source>
</evidence>
<keyword evidence="2" id="KW-0812">Transmembrane</keyword>
<name>A0ABS8CSI6_9RHOB</name>
<feature type="compositionally biased region" description="Low complexity" evidence="1">
    <location>
        <begin position="227"/>
        <end position="237"/>
    </location>
</feature>
<dbReference type="CDD" id="cd16385">
    <property type="entry name" value="IcmL"/>
    <property type="match status" value="1"/>
</dbReference>
<proteinExistence type="predicted"/>